<evidence type="ECO:0000313" key="3">
    <source>
        <dbReference type="Proteomes" id="UP000253570"/>
    </source>
</evidence>
<dbReference type="GO" id="GO:0051537">
    <property type="term" value="F:2 iron, 2 sulfur cluster binding"/>
    <property type="evidence" value="ECO:0007669"/>
    <property type="project" value="TreeGrafter"/>
</dbReference>
<dbReference type="SUPFAM" id="SSF89360">
    <property type="entry name" value="HesB-like domain"/>
    <property type="match status" value="1"/>
</dbReference>
<feature type="domain" description="Core" evidence="1">
    <location>
        <begin position="4"/>
        <end position="104"/>
    </location>
</feature>
<dbReference type="InterPro" id="IPR035903">
    <property type="entry name" value="HesB-like_dom_sf"/>
</dbReference>
<evidence type="ECO:0000313" key="2">
    <source>
        <dbReference type="EMBL" id="RCL72061.1"/>
    </source>
</evidence>
<dbReference type="Gene3D" id="2.60.300.12">
    <property type="entry name" value="HesB-like domain"/>
    <property type="match status" value="1"/>
</dbReference>
<dbReference type="GO" id="GO:0005506">
    <property type="term" value="F:iron ion binding"/>
    <property type="evidence" value="ECO:0007669"/>
    <property type="project" value="TreeGrafter"/>
</dbReference>
<dbReference type="InterPro" id="IPR016092">
    <property type="entry name" value="ATAP"/>
</dbReference>
<gene>
    <name evidence="2" type="ORF">DBW71_05895</name>
</gene>
<dbReference type="NCBIfam" id="TIGR00049">
    <property type="entry name" value="iron-sulfur cluster assembly accessory protein"/>
    <property type="match status" value="1"/>
</dbReference>
<name>A0A368DLH4_9PROT</name>
<protein>
    <submittedName>
        <fullName evidence="2">Iron-sulfur cluster assembly accessory protein</fullName>
    </submittedName>
</protein>
<dbReference type="PROSITE" id="PS01152">
    <property type="entry name" value="HESB"/>
    <property type="match status" value="1"/>
</dbReference>
<reference evidence="2 3" key="1">
    <citation type="journal article" date="2018" name="Microbiome">
        <title>Fine metagenomic profile of the Mediterranean stratified and mixed water columns revealed by assembly and recruitment.</title>
        <authorList>
            <person name="Haro-Moreno J.M."/>
            <person name="Lopez-Perez M."/>
            <person name="De La Torre J.R."/>
            <person name="Picazo A."/>
            <person name="Camacho A."/>
            <person name="Rodriguez-Valera F."/>
        </authorList>
    </citation>
    <scope>NUCLEOTIDE SEQUENCE [LARGE SCALE GENOMIC DNA]</scope>
    <source>
        <strain evidence="2">MED-G57</strain>
    </source>
</reference>
<proteinExistence type="predicted"/>
<dbReference type="PANTHER" id="PTHR43011:SF1">
    <property type="entry name" value="IRON-SULFUR CLUSTER ASSEMBLY 2 HOMOLOG, MITOCHONDRIAL"/>
    <property type="match status" value="1"/>
</dbReference>
<dbReference type="Proteomes" id="UP000253570">
    <property type="component" value="Unassembled WGS sequence"/>
</dbReference>
<dbReference type="PANTHER" id="PTHR43011">
    <property type="entry name" value="IRON-SULFUR CLUSTER ASSEMBLY 2 HOMOLOG, MITOCHONDRIAL"/>
    <property type="match status" value="1"/>
</dbReference>
<dbReference type="GO" id="GO:0016226">
    <property type="term" value="P:iron-sulfur cluster assembly"/>
    <property type="evidence" value="ECO:0007669"/>
    <property type="project" value="InterPro"/>
</dbReference>
<dbReference type="Pfam" id="PF01521">
    <property type="entry name" value="Fe-S_biosyn"/>
    <property type="match status" value="1"/>
</dbReference>
<dbReference type="InterPro" id="IPR000361">
    <property type="entry name" value="ATAP_core_dom"/>
</dbReference>
<accession>A0A368DLH4</accession>
<organism evidence="2 3">
    <name type="scientific">PS1 clade bacterium</name>
    <dbReference type="NCBI Taxonomy" id="2175152"/>
    <lineage>
        <taxon>Bacteria</taxon>
        <taxon>Pseudomonadati</taxon>
        <taxon>Pseudomonadota</taxon>
        <taxon>Alphaproteobacteria</taxon>
        <taxon>PS1 clade</taxon>
    </lineage>
</organism>
<evidence type="ECO:0000259" key="1">
    <source>
        <dbReference type="Pfam" id="PF01521"/>
    </source>
</evidence>
<comment type="caution">
    <text evidence="2">The sequence shown here is derived from an EMBL/GenBank/DDBJ whole genome shotgun (WGS) entry which is preliminary data.</text>
</comment>
<dbReference type="InterPro" id="IPR017870">
    <property type="entry name" value="FeS_cluster_insertion_CS"/>
</dbReference>
<sequence length="109" mass="11977">MKNEIKITDMAAVHILKMLENEKNVNALRIEVKGGGCSGFQYEYSLAESIQNGDIEFMHKGAKIYIDEISINYLKGSVLDYSDTLLESSFKIVNPNASSSCGCGVSFTV</sequence>
<dbReference type="GO" id="GO:0051539">
    <property type="term" value="F:4 iron, 4 sulfur cluster binding"/>
    <property type="evidence" value="ECO:0007669"/>
    <property type="project" value="TreeGrafter"/>
</dbReference>
<dbReference type="AlphaFoldDB" id="A0A368DLH4"/>
<dbReference type="EMBL" id="QOQD01000017">
    <property type="protein sequence ID" value="RCL72061.1"/>
    <property type="molecule type" value="Genomic_DNA"/>
</dbReference>